<sequence>MSSPKTVDETVRDDAALESARHRAVTITALLDEMETPMAARPVDLTSHKVRRVHPLARAAAEARNHRQRYQLVVVAPGIAEVVRYAGGWLFDRVMAGWDVTAMIADHTDTRPLDILGVQVVGLDEALSSRVRSPLPQTIAIDAGLYAADARVRDGMLDVFDHMLIDQVILWGDECPTEIDRRVDSVQHRLSVAARAFKLRALSAIVAAVDTAEPTERFRGCALYPGGGGFGDLVPAVR</sequence>
<evidence type="ECO:0000313" key="2">
    <source>
        <dbReference type="Proteomes" id="UP001432062"/>
    </source>
</evidence>
<evidence type="ECO:0000313" key="1">
    <source>
        <dbReference type="EMBL" id="WUV45828.1"/>
    </source>
</evidence>
<dbReference type="RefSeq" id="WP_327099087.1">
    <property type="nucleotide sequence ID" value="NZ_CP109149.1"/>
</dbReference>
<keyword evidence="2" id="KW-1185">Reference proteome</keyword>
<dbReference type="EMBL" id="CP109441">
    <property type="protein sequence ID" value="WUV45828.1"/>
    <property type="molecule type" value="Genomic_DNA"/>
</dbReference>
<reference evidence="1" key="1">
    <citation type="submission" date="2022-10" db="EMBL/GenBank/DDBJ databases">
        <title>The complete genomes of actinobacterial strains from the NBC collection.</title>
        <authorList>
            <person name="Joergensen T.S."/>
            <person name="Alvarez Arevalo M."/>
            <person name="Sterndorff E.B."/>
            <person name="Faurdal D."/>
            <person name="Vuksanovic O."/>
            <person name="Mourched A.-S."/>
            <person name="Charusanti P."/>
            <person name="Shaw S."/>
            <person name="Blin K."/>
            <person name="Weber T."/>
        </authorList>
    </citation>
    <scope>NUCLEOTIDE SEQUENCE</scope>
    <source>
        <strain evidence="1">NBC_01482</strain>
    </source>
</reference>
<accession>A0ABZ1YS01</accession>
<proteinExistence type="predicted"/>
<protein>
    <submittedName>
        <fullName evidence="1">Uncharacterized protein</fullName>
    </submittedName>
</protein>
<gene>
    <name evidence="1" type="ORF">OG563_43250</name>
</gene>
<name>A0ABZ1YS01_9NOCA</name>
<organism evidence="1 2">
    <name type="scientific">Nocardia vinacea</name>
    <dbReference type="NCBI Taxonomy" id="96468"/>
    <lineage>
        <taxon>Bacteria</taxon>
        <taxon>Bacillati</taxon>
        <taxon>Actinomycetota</taxon>
        <taxon>Actinomycetes</taxon>
        <taxon>Mycobacteriales</taxon>
        <taxon>Nocardiaceae</taxon>
        <taxon>Nocardia</taxon>
    </lineage>
</organism>
<dbReference type="Proteomes" id="UP001432062">
    <property type="component" value="Chromosome"/>
</dbReference>